<name>A0A200QLI8_MACCD</name>
<dbReference type="Pfam" id="PF13812">
    <property type="entry name" value="PPR_3"/>
    <property type="match status" value="1"/>
</dbReference>
<dbReference type="GO" id="GO:0003729">
    <property type="term" value="F:mRNA binding"/>
    <property type="evidence" value="ECO:0007669"/>
    <property type="project" value="UniProtKB-ARBA"/>
</dbReference>
<protein>
    <submittedName>
        <fullName evidence="4">Pentatricopeptide repeat</fullName>
    </submittedName>
</protein>
<dbReference type="GO" id="GO:0005739">
    <property type="term" value="C:mitochondrion"/>
    <property type="evidence" value="ECO:0007669"/>
    <property type="project" value="TreeGrafter"/>
</dbReference>
<evidence type="ECO:0000256" key="1">
    <source>
        <dbReference type="ARBA" id="ARBA00007626"/>
    </source>
</evidence>
<evidence type="ECO:0000313" key="4">
    <source>
        <dbReference type="EMBL" id="OVA11304.1"/>
    </source>
</evidence>
<dbReference type="AlphaFoldDB" id="A0A200QLI8"/>
<dbReference type="EMBL" id="MVGT01001713">
    <property type="protein sequence ID" value="OVA11304.1"/>
    <property type="molecule type" value="Genomic_DNA"/>
</dbReference>
<dbReference type="SUPFAM" id="SSF48452">
    <property type="entry name" value="TPR-like"/>
    <property type="match status" value="1"/>
</dbReference>
<gene>
    <name evidence="4" type="ORF">BVC80_1587g35</name>
</gene>
<dbReference type="Pfam" id="PF01535">
    <property type="entry name" value="PPR"/>
    <property type="match status" value="3"/>
</dbReference>
<dbReference type="FunFam" id="1.25.40.10:FF:000516">
    <property type="entry name" value="Pentatricopeptide repeat-containing protein"/>
    <property type="match status" value="1"/>
</dbReference>
<dbReference type="Proteomes" id="UP000195402">
    <property type="component" value="Unassembled WGS sequence"/>
</dbReference>
<evidence type="ECO:0000313" key="5">
    <source>
        <dbReference type="Proteomes" id="UP000195402"/>
    </source>
</evidence>
<dbReference type="PROSITE" id="PS51375">
    <property type="entry name" value="PPR"/>
    <property type="match status" value="2"/>
</dbReference>
<keyword evidence="5" id="KW-1185">Reference proteome</keyword>
<dbReference type="FunCoup" id="A0A200QLI8">
    <property type="interactions" value="822"/>
</dbReference>
<dbReference type="InterPro" id="IPR011990">
    <property type="entry name" value="TPR-like_helical_dom_sf"/>
</dbReference>
<dbReference type="PANTHER" id="PTHR45717:SF3">
    <property type="entry name" value="OS04G0544400 PROTEIN"/>
    <property type="match status" value="1"/>
</dbReference>
<reference evidence="4 5" key="1">
    <citation type="journal article" date="2017" name="Mol. Plant">
        <title>The Genome of Medicinal Plant Macleaya cordata Provides New Insights into Benzylisoquinoline Alkaloids Metabolism.</title>
        <authorList>
            <person name="Liu X."/>
            <person name="Liu Y."/>
            <person name="Huang P."/>
            <person name="Ma Y."/>
            <person name="Qing Z."/>
            <person name="Tang Q."/>
            <person name="Cao H."/>
            <person name="Cheng P."/>
            <person name="Zheng Y."/>
            <person name="Yuan Z."/>
            <person name="Zhou Y."/>
            <person name="Liu J."/>
            <person name="Tang Z."/>
            <person name="Zhuo Y."/>
            <person name="Zhang Y."/>
            <person name="Yu L."/>
            <person name="Huang J."/>
            <person name="Yang P."/>
            <person name="Peng Q."/>
            <person name="Zhang J."/>
            <person name="Jiang W."/>
            <person name="Zhang Z."/>
            <person name="Lin K."/>
            <person name="Ro D.K."/>
            <person name="Chen X."/>
            <person name="Xiong X."/>
            <person name="Shang Y."/>
            <person name="Huang S."/>
            <person name="Zeng J."/>
        </authorList>
    </citation>
    <scope>NUCLEOTIDE SEQUENCE [LARGE SCALE GENOMIC DNA]</scope>
    <source>
        <strain evidence="5">cv. BLH2017</strain>
        <tissue evidence="4">Root</tissue>
    </source>
</reference>
<dbReference type="PANTHER" id="PTHR45717">
    <property type="entry name" value="OS12G0527900 PROTEIN"/>
    <property type="match status" value="1"/>
</dbReference>
<dbReference type="NCBIfam" id="TIGR00756">
    <property type="entry name" value="PPR"/>
    <property type="match status" value="3"/>
</dbReference>
<accession>A0A200QLI8</accession>
<organism evidence="4 5">
    <name type="scientific">Macleaya cordata</name>
    <name type="common">Five-seeded plume-poppy</name>
    <name type="synonym">Bocconia cordata</name>
    <dbReference type="NCBI Taxonomy" id="56857"/>
    <lineage>
        <taxon>Eukaryota</taxon>
        <taxon>Viridiplantae</taxon>
        <taxon>Streptophyta</taxon>
        <taxon>Embryophyta</taxon>
        <taxon>Tracheophyta</taxon>
        <taxon>Spermatophyta</taxon>
        <taxon>Magnoliopsida</taxon>
        <taxon>Ranunculales</taxon>
        <taxon>Papaveraceae</taxon>
        <taxon>Papaveroideae</taxon>
        <taxon>Macleaya</taxon>
    </lineage>
</organism>
<dbReference type="Gene3D" id="1.25.40.10">
    <property type="entry name" value="Tetratricopeptide repeat domain"/>
    <property type="match status" value="3"/>
</dbReference>
<evidence type="ECO:0000256" key="2">
    <source>
        <dbReference type="ARBA" id="ARBA00022737"/>
    </source>
</evidence>
<keyword evidence="2" id="KW-0677">Repeat</keyword>
<sequence>MYEWMRNQGHRFRLSSSDTAIELDLISKVNGVASAEEYFLSLPGSSKDNRTYGALLNAYVRAKMREKAESLILEMRDKGYATHSLPFNVMMTLYMKLKEYEKVMEMISEMLEKNLKLDIYSYNIWVTTCGAMGSAEKMEEVLQRMKLDSSIYPNWTTYSTMATMYMKLGLFEKARDCLKKVESRITGRDRIPYHYLLSLYGSMGSKEDVYRIWKTYKSNFPSIWNLGYHAMIASLVRLDDIEGALKIYEEWVSVRSTYDPRICNLIMGWYVRKGLLDKAEAFLENVFEVGGKVNSNTWEILAEGYIEKKQIPEALSCIKEASTAEGAENWRPKPMNISVLISLCDQESDLASKEVLLEVLKQVGCLENEAYMSLVSQNGVTDLGSKLSVDRDRIDGDDDDNENNDETNMLLTQLQGSL</sequence>
<proteinExistence type="inferred from homology"/>
<dbReference type="OMA" id="YDPRICN"/>
<comment type="similarity">
    <text evidence="1">Belongs to the PPR family. P subfamily.</text>
</comment>
<dbReference type="InParanoid" id="A0A200QLI8"/>
<dbReference type="InterPro" id="IPR002885">
    <property type="entry name" value="PPR_rpt"/>
</dbReference>
<evidence type="ECO:0000256" key="3">
    <source>
        <dbReference type="PROSITE-ProRule" id="PRU00708"/>
    </source>
</evidence>
<feature type="repeat" description="PPR" evidence="3">
    <location>
        <begin position="83"/>
        <end position="117"/>
    </location>
</feature>
<dbReference type="OrthoDB" id="1908178at2759"/>
<feature type="repeat" description="PPR" evidence="3">
    <location>
        <begin position="48"/>
        <end position="82"/>
    </location>
</feature>
<comment type="caution">
    <text evidence="4">The sequence shown here is derived from an EMBL/GenBank/DDBJ whole genome shotgun (WGS) entry which is preliminary data.</text>
</comment>